<reference evidence="1" key="1">
    <citation type="journal article" date="2017" name="Nature">
        <title>The sunflower genome provides insights into oil metabolism, flowering and Asterid evolution.</title>
        <authorList>
            <person name="Badouin H."/>
            <person name="Gouzy J."/>
            <person name="Grassa C.J."/>
            <person name="Murat F."/>
            <person name="Staton S.E."/>
            <person name="Cottret L."/>
            <person name="Lelandais-Briere C."/>
            <person name="Owens G.L."/>
            <person name="Carrere S."/>
            <person name="Mayjonade B."/>
            <person name="Legrand L."/>
            <person name="Gill N."/>
            <person name="Kane N.C."/>
            <person name="Bowers J.E."/>
            <person name="Hubner S."/>
            <person name="Bellec A."/>
            <person name="Berard A."/>
            <person name="Berges H."/>
            <person name="Blanchet N."/>
            <person name="Boniface M.C."/>
            <person name="Brunel D."/>
            <person name="Catrice O."/>
            <person name="Chaidir N."/>
            <person name="Claudel C."/>
            <person name="Donnadieu C."/>
            <person name="Faraut T."/>
            <person name="Fievet G."/>
            <person name="Helmstetter N."/>
            <person name="King M."/>
            <person name="Knapp S.J."/>
            <person name="Lai Z."/>
            <person name="Le Paslier M.C."/>
            <person name="Lippi Y."/>
            <person name="Lorenzon L."/>
            <person name="Mandel J.R."/>
            <person name="Marage G."/>
            <person name="Marchand G."/>
            <person name="Marquand E."/>
            <person name="Bret-Mestries E."/>
            <person name="Morien E."/>
            <person name="Nambeesan S."/>
            <person name="Nguyen T."/>
            <person name="Pegot-Espagnet P."/>
            <person name="Pouilly N."/>
            <person name="Raftis F."/>
            <person name="Sallet E."/>
            <person name="Schiex T."/>
            <person name="Thomas J."/>
            <person name="Vandecasteele C."/>
            <person name="Vares D."/>
            <person name="Vear F."/>
            <person name="Vautrin S."/>
            <person name="Crespi M."/>
            <person name="Mangin B."/>
            <person name="Burke J.M."/>
            <person name="Salse J."/>
            <person name="Munos S."/>
            <person name="Vincourt P."/>
            <person name="Rieseberg L.H."/>
            <person name="Langlade N.B."/>
        </authorList>
    </citation>
    <scope>NUCLEOTIDE SEQUENCE</scope>
    <source>
        <tissue evidence="1">Leaves</tissue>
    </source>
</reference>
<comment type="caution">
    <text evidence="1">The sequence shown here is derived from an EMBL/GenBank/DDBJ whole genome shotgun (WGS) entry which is preliminary data.</text>
</comment>
<sequence>MIVQSSYFTALCWSDVKVSTEAAIVLIKTTPKTISNVSVRSLSISHVTTKSKYNPHVVTIRQPFPLNSVGQMAFSQFRDGHESLGNGNPNMVYSWHTSHHQTMEPSIKDNQTLDTTGVLLALIH</sequence>
<name>A0A9K3IRH7_HELAN</name>
<evidence type="ECO:0000313" key="2">
    <source>
        <dbReference type="Proteomes" id="UP000215914"/>
    </source>
</evidence>
<dbReference type="Gramene" id="mRNA:HanXRQr2_Chr06g0251131">
    <property type="protein sequence ID" value="CDS:HanXRQr2_Chr06g0251131.1"/>
    <property type="gene ID" value="HanXRQr2_Chr06g0251131"/>
</dbReference>
<dbReference type="Proteomes" id="UP000215914">
    <property type="component" value="Unassembled WGS sequence"/>
</dbReference>
<organism evidence="1 2">
    <name type="scientific">Helianthus annuus</name>
    <name type="common">Common sunflower</name>
    <dbReference type="NCBI Taxonomy" id="4232"/>
    <lineage>
        <taxon>Eukaryota</taxon>
        <taxon>Viridiplantae</taxon>
        <taxon>Streptophyta</taxon>
        <taxon>Embryophyta</taxon>
        <taxon>Tracheophyta</taxon>
        <taxon>Spermatophyta</taxon>
        <taxon>Magnoliopsida</taxon>
        <taxon>eudicotyledons</taxon>
        <taxon>Gunneridae</taxon>
        <taxon>Pentapetalae</taxon>
        <taxon>asterids</taxon>
        <taxon>campanulids</taxon>
        <taxon>Asterales</taxon>
        <taxon>Asteraceae</taxon>
        <taxon>Asteroideae</taxon>
        <taxon>Heliantheae alliance</taxon>
        <taxon>Heliantheae</taxon>
        <taxon>Helianthus</taxon>
    </lineage>
</organism>
<gene>
    <name evidence="1" type="ORF">HanXRQr2_Chr06g0251131</name>
</gene>
<accession>A0A9K3IRH7</accession>
<proteinExistence type="predicted"/>
<protein>
    <submittedName>
        <fullName evidence="1">Uncharacterized protein</fullName>
    </submittedName>
</protein>
<reference evidence="1" key="2">
    <citation type="submission" date="2020-06" db="EMBL/GenBank/DDBJ databases">
        <title>Helianthus annuus Genome sequencing and assembly Release 2.</title>
        <authorList>
            <person name="Gouzy J."/>
            <person name="Langlade N."/>
            <person name="Munos S."/>
        </authorList>
    </citation>
    <scope>NUCLEOTIDE SEQUENCE</scope>
    <source>
        <tissue evidence="1">Leaves</tissue>
    </source>
</reference>
<evidence type="ECO:0000313" key="1">
    <source>
        <dbReference type="EMBL" id="KAF5801699.1"/>
    </source>
</evidence>
<keyword evidence="2" id="KW-1185">Reference proteome</keyword>
<dbReference type="AlphaFoldDB" id="A0A9K3IRH7"/>
<dbReference type="EMBL" id="MNCJ02000321">
    <property type="protein sequence ID" value="KAF5801699.1"/>
    <property type="molecule type" value="Genomic_DNA"/>
</dbReference>